<name>A0ABV8S0K9_9BURK</name>
<accession>A0ABV8S0K9</accession>
<dbReference type="EMBL" id="JBHSDY010000006">
    <property type="protein sequence ID" value="MFC4298657.1"/>
    <property type="molecule type" value="Genomic_DNA"/>
</dbReference>
<comment type="caution">
    <text evidence="1">The sequence shown here is derived from an EMBL/GenBank/DDBJ whole genome shotgun (WGS) entry which is preliminary data.</text>
</comment>
<proteinExistence type="predicted"/>
<evidence type="ECO:0000313" key="2">
    <source>
        <dbReference type="Proteomes" id="UP001595756"/>
    </source>
</evidence>
<dbReference type="RefSeq" id="WP_376813207.1">
    <property type="nucleotide sequence ID" value="NZ_JBHSDY010000006.1"/>
</dbReference>
<keyword evidence="2" id="KW-1185">Reference proteome</keyword>
<reference evidence="2" key="1">
    <citation type="journal article" date="2019" name="Int. J. Syst. Evol. Microbiol.">
        <title>The Global Catalogue of Microorganisms (GCM) 10K type strain sequencing project: providing services to taxonomists for standard genome sequencing and annotation.</title>
        <authorList>
            <consortium name="The Broad Institute Genomics Platform"/>
            <consortium name="The Broad Institute Genome Sequencing Center for Infectious Disease"/>
            <person name="Wu L."/>
            <person name="Ma J."/>
        </authorList>
    </citation>
    <scope>NUCLEOTIDE SEQUENCE [LARGE SCALE GENOMIC DNA]</scope>
    <source>
        <strain evidence="2">CGMCC 1.19029</strain>
    </source>
</reference>
<sequence length="649" mass="74612">MEKISLTELSERWRKNQHKNGKIRIGIKVGHSPINHHLQILIRKINQFKKISGYALTRQAEYDANKHWYQREFSGSTLITYNHDENFLLERFDAVLLPESNFYLYEDYPKNLIKIGLPHGVDIPFQKTVMDYGGGAVFDYILSPKADSSRAEPEAFEDIYHKNIRNHSRNHVCQIPFGFPKLDDFIDEATQAEQSGVNSIVYHIAILSIEQEKSIDIIASTLKKLLDNFPDKRIIFRPYKYDQEHEVIQQCLRIGTEYPNFYLSTAESYARDYATALAMVCHRPYKAHLFSLATGRPIFLCHPDENPISTSDPSVKPCPESGLVQALRSYIEKNETITLTQRLDTCRRLGFHNPGSSVEYLVENIDHIVKDKPHPDWTYYPLDSGNTPLEIGDYTAIQVLSAKPANITLNGIFLKYPSRREILLFLADSYSRKTVLLDYYAKLSLKCFYRLITEGTPSHTLKGMIEYWWSKKGHVLLQHVLDDQEVHARQSIEHADVLEEGFISNLLLAAKDIRTYEEKEEFQEYGILIDLSTFEPVIHDGDLALYGARQLAHQFLEHQATTSHIRMIVDPDARIVGTQVGGMTVQHPAALRTCDTPILICSFAYLLESVLELKKTLGSNRKLYAVCKDPQIFNFLPLLQEMRDHFQNA</sequence>
<evidence type="ECO:0000313" key="1">
    <source>
        <dbReference type="EMBL" id="MFC4298657.1"/>
    </source>
</evidence>
<gene>
    <name evidence="1" type="ORF">ACFO0J_11445</name>
</gene>
<organism evidence="1 2">
    <name type="scientific">Castellaniella hirudinis</name>
    <dbReference type="NCBI Taxonomy" id="1144617"/>
    <lineage>
        <taxon>Bacteria</taxon>
        <taxon>Pseudomonadati</taxon>
        <taxon>Pseudomonadota</taxon>
        <taxon>Betaproteobacteria</taxon>
        <taxon>Burkholderiales</taxon>
        <taxon>Alcaligenaceae</taxon>
        <taxon>Castellaniella</taxon>
    </lineage>
</organism>
<protein>
    <submittedName>
        <fullName evidence="1">Uncharacterized protein</fullName>
    </submittedName>
</protein>
<dbReference type="Proteomes" id="UP001595756">
    <property type="component" value="Unassembled WGS sequence"/>
</dbReference>